<dbReference type="GO" id="GO:0048738">
    <property type="term" value="P:cardiac muscle tissue development"/>
    <property type="evidence" value="ECO:0007669"/>
    <property type="project" value="TreeGrafter"/>
</dbReference>
<feature type="non-terminal residue" evidence="3">
    <location>
        <position position="141"/>
    </location>
</feature>
<organism evidence="3 4">
    <name type="scientific">Adineta steineri</name>
    <dbReference type="NCBI Taxonomy" id="433720"/>
    <lineage>
        <taxon>Eukaryota</taxon>
        <taxon>Metazoa</taxon>
        <taxon>Spiralia</taxon>
        <taxon>Gnathifera</taxon>
        <taxon>Rotifera</taxon>
        <taxon>Eurotatoria</taxon>
        <taxon>Bdelloidea</taxon>
        <taxon>Adinetida</taxon>
        <taxon>Adinetidae</taxon>
        <taxon>Adineta</taxon>
    </lineage>
</organism>
<gene>
    <name evidence="3" type="ORF">OXD698_LOCUS51386</name>
</gene>
<dbReference type="GO" id="GO:0045214">
    <property type="term" value="P:sarcomere organization"/>
    <property type="evidence" value="ECO:0007669"/>
    <property type="project" value="TreeGrafter"/>
</dbReference>
<evidence type="ECO:0000313" key="3">
    <source>
        <dbReference type="EMBL" id="CAF4399580.1"/>
    </source>
</evidence>
<comment type="caution">
    <text evidence="3">The sequence shown here is derived from an EMBL/GenBank/DDBJ whole genome shotgun (WGS) entry which is preliminary data.</text>
</comment>
<sequence length="141" mass="15878">LIHLEKPSFLDLHGIKDITIKAGKDFEVHIPYKAIPKAQAQWFIDDKDLIADDRVNIKTLDNVITLLNRKAERNDAGFYKLVLKNSEGSNQIQFRVTVLSPPTKPEGPLEATNITAEGCTLNWKPSKNDGGSDIKHYIVER</sequence>
<dbReference type="SUPFAM" id="SSF49265">
    <property type="entry name" value="Fibronectin type III"/>
    <property type="match status" value="1"/>
</dbReference>
<dbReference type="GO" id="GO:0031430">
    <property type="term" value="C:M band"/>
    <property type="evidence" value="ECO:0007669"/>
    <property type="project" value="TreeGrafter"/>
</dbReference>
<feature type="domain" description="Fibronectin type-III" evidence="2">
    <location>
        <begin position="105"/>
        <end position="141"/>
    </location>
</feature>
<proteinExistence type="predicted"/>
<name>A0A820P1M1_9BILA</name>
<dbReference type="SUPFAM" id="SSF48726">
    <property type="entry name" value="Immunoglobulin"/>
    <property type="match status" value="1"/>
</dbReference>
<dbReference type="AlphaFoldDB" id="A0A820P1M1"/>
<evidence type="ECO:0000313" key="4">
    <source>
        <dbReference type="Proteomes" id="UP000663844"/>
    </source>
</evidence>
<dbReference type="Gene3D" id="2.60.40.10">
    <property type="entry name" value="Immunoglobulins"/>
    <property type="match status" value="2"/>
</dbReference>
<dbReference type="PANTHER" id="PTHR14340">
    <property type="entry name" value="MICROFIBRIL-ASSOCIATED GLYCOPROTEIN 3"/>
    <property type="match status" value="1"/>
</dbReference>
<dbReference type="Pfam" id="PF07679">
    <property type="entry name" value="I-set"/>
    <property type="match status" value="1"/>
</dbReference>
<dbReference type="InterPro" id="IPR003961">
    <property type="entry name" value="FN3_dom"/>
</dbReference>
<dbReference type="InterPro" id="IPR036116">
    <property type="entry name" value="FN3_sf"/>
</dbReference>
<feature type="non-terminal residue" evidence="3">
    <location>
        <position position="1"/>
    </location>
</feature>
<protein>
    <recommendedName>
        <fullName evidence="2">Fibronectin type-III domain-containing protein</fullName>
    </recommendedName>
</protein>
<evidence type="ECO:0000259" key="2">
    <source>
        <dbReference type="PROSITE" id="PS50853"/>
    </source>
</evidence>
<dbReference type="CDD" id="cd00063">
    <property type="entry name" value="FN3"/>
    <property type="match status" value="1"/>
</dbReference>
<dbReference type="InterPro" id="IPR013783">
    <property type="entry name" value="Ig-like_fold"/>
</dbReference>
<dbReference type="PANTHER" id="PTHR14340:SF13">
    <property type="entry name" value="TITIN"/>
    <property type="match status" value="1"/>
</dbReference>
<dbReference type="EMBL" id="CAJOAZ010026267">
    <property type="protein sequence ID" value="CAF4399580.1"/>
    <property type="molecule type" value="Genomic_DNA"/>
</dbReference>
<dbReference type="Proteomes" id="UP000663844">
    <property type="component" value="Unassembled WGS sequence"/>
</dbReference>
<keyword evidence="1" id="KW-0393">Immunoglobulin domain</keyword>
<dbReference type="GO" id="GO:0008307">
    <property type="term" value="F:structural constituent of muscle"/>
    <property type="evidence" value="ECO:0007669"/>
    <property type="project" value="TreeGrafter"/>
</dbReference>
<dbReference type="FunFam" id="2.60.40.10:FF:000051">
    <property type="entry name" value="Uncharacterized protein, isoform J"/>
    <property type="match status" value="1"/>
</dbReference>
<dbReference type="InterPro" id="IPR013098">
    <property type="entry name" value="Ig_I-set"/>
</dbReference>
<accession>A0A820P1M1</accession>
<dbReference type="PROSITE" id="PS50853">
    <property type="entry name" value="FN3"/>
    <property type="match status" value="1"/>
</dbReference>
<reference evidence="3" key="1">
    <citation type="submission" date="2021-02" db="EMBL/GenBank/DDBJ databases">
        <authorList>
            <person name="Nowell W R."/>
        </authorList>
    </citation>
    <scope>NUCLEOTIDE SEQUENCE</scope>
</reference>
<dbReference type="InterPro" id="IPR036179">
    <property type="entry name" value="Ig-like_dom_sf"/>
</dbReference>
<evidence type="ECO:0000256" key="1">
    <source>
        <dbReference type="ARBA" id="ARBA00023319"/>
    </source>
</evidence>